<sequence>MDAILSIDKLHKQYPDFELKNLSFTLKPGEVMGFIGENGAGKTTTIKALLGLIRSEGQIQIFGKPADQLSVEERGQIGIVLDGCHFHDQLKIPQVDKVLAGIYPKWDHGQFMKLCERFGLPLNKTVKSFSTGMKMKLSIAAALSHHARLLILDEPTSGLDPIVRDEILDLFYDFIQDETHSILFSSHITTDIEKIADVVTFIHQGALQFCLPKDVLHDEYGIVKGPRSQIEKIDRDSLLALLPQNLTCQGLVRNREEIRQAYPMLSVEPAGLEEIMLCMVKGERK</sequence>
<evidence type="ECO:0000313" key="6">
    <source>
        <dbReference type="EMBL" id="MSC34481.1"/>
    </source>
</evidence>
<evidence type="ECO:0000259" key="4">
    <source>
        <dbReference type="PROSITE" id="PS50893"/>
    </source>
</evidence>
<dbReference type="PANTHER" id="PTHR42939">
    <property type="entry name" value="ABC TRANSPORTER ATP-BINDING PROTEIN ALBC-RELATED"/>
    <property type="match status" value="1"/>
</dbReference>
<dbReference type="OrthoDB" id="9804819at2"/>
<proteinExistence type="predicted"/>
<evidence type="ECO:0000313" key="7">
    <source>
        <dbReference type="Proteomes" id="UP000433575"/>
    </source>
</evidence>
<evidence type="ECO:0000256" key="1">
    <source>
        <dbReference type="ARBA" id="ARBA00022448"/>
    </source>
</evidence>
<dbReference type="Gene3D" id="3.40.50.300">
    <property type="entry name" value="P-loop containing nucleotide triphosphate hydrolases"/>
    <property type="match status" value="1"/>
</dbReference>
<dbReference type="GO" id="GO:0005524">
    <property type="term" value="F:ATP binding"/>
    <property type="evidence" value="ECO:0007669"/>
    <property type="project" value="UniProtKB-KW"/>
</dbReference>
<dbReference type="InterPro" id="IPR003593">
    <property type="entry name" value="AAA+_ATPase"/>
</dbReference>
<dbReference type="Proteomes" id="UP000433575">
    <property type="component" value="Unassembled WGS sequence"/>
</dbReference>
<dbReference type="Pfam" id="PF00005">
    <property type="entry name" value="ABC_tran"/>
    <property type="match status" value="1"/>
</dbReference>
<keyword evidence="1" id="KW-0813">Transport</keyword>
<keyword evidence="8" id="KW-1185">Reference proteome</keyword>
<dbReference type="InterPro" id="IPR027417">
    <property type="entry name" value="P-loop_NTPase"/>
</dbReference>
<dbReference type="Proteomes" id="UP000480929">
    <property type="component" value="Unassembled WGS sequence"/>
</dbReference>
<comment type="caution">
    <text evidence="5">The sequence shown here is derived from an EMBL/GenBank/DDBJ whole genome shotgun (WGS) entry which is preliminary data.</text>
</comment>
<dbReference type="PROSITE" id="PS50893">
    <property type="entry name" value="ABC_TRANSPORTER_2"/>
    <property type="match status" value="1"/>
</dbReference>
<dbReference type="SMART" id="SM00382">
    <property type="entry name" value="AAA"/>
    <property type="match status" value="1"/>
</dbReference>
<name>A0A6N7SA11_9FIRM</name>
<evidence type="ECO:0000313" key="8">
    <source>
        <dbReference type="Proteomes" id="UP000480929"/>
    </source>
</evidence>
<keyword evidence="2" id="KW-0547">Nucleotide-binding</keyword>
<organism evidence="5 7">
    <name type="scientific">Holdemania massiliensis</name>
    <dbReference type="NCBI Taxonomy" id="1468449"/>
    <lineage>
        <taxon>Bacteria</taxon>
        <taxon>Bacillati</taxon>
        <taxon>Bacillota</taxon>
        <taxon>Erysipelotrichia</taxon>
        <taxon>Erysipelotrichales</taxon>
        <taxon>Erysipelotrichaceae</taxon>
        <taxon>Holdemania</taxon>
    </lineage>
</organism>
<dbReference type="EMBL" id="WKPI01000035">
    <property type="protein sequence ID" value="MSC34481.1"/>
    <property type="molecule type" value="Genomic_DNA"/>
</dbReference>
<dbReference type="SUPFAM" id="SSF52540">
    <property type="entry name" value="P-loop containing nucleoside triphosphate hydrolases"/>
    <property type="match status" value="1"/>
</dbReference>
<dbReference type="PANTHER" id="PTHR42939:SF3">
    <property type="entry name" value="ABC TRANSPORTER ATP-BINDING COMPONENT"/>
    <property type="match status" value="1"/>
</dbReference>
<dbReference type="EMBL" id="WKPJ01000033">
    <property type="protein sequence ID" value="MSA90751.1"/>
    <property type="molecule type" value="Genomic_DNA"/>
</dbReference>
<evidence type="ECO:0000313" key="5">
    <source>
        <dbReference type="EMBL" id="MSA90751.1"/>
    </source>
</evidence>
<dbReference type="RefSeq" id="WP_020223635.1">
    <property type="nucleotide sequence ID" value="NZ_CABKSC010000001.1"/>
</dbReference>
<feature type="domain" description="ABC transporter" evidence="4">
    <location>
        <begin position="5"/>
        <end position="229"/>
    </location>
</feature>
<protein>
    <submittedName>
        <fullName evidence="5">ATP-binding cassette domain-containing protein</fullName>
    </submittedName>
</protein>
<evidence type="ECO:0000256" key="2">
    <source>
        <dbReference type="ARBA" id="ARBA00022741"/>
    </source>
</evidence>
<accession>A0A6N7SA11</accession>
<gene>
    <name evidence="6" type="ORF">GKD88_15250</name>
    <name evidence="5" type="ORF">GKE08_15580</name>
</gene>
<reference evidence="7 8" key="1">
    <citation type="journal article" date="2019" name="Nat. Med.">
        <title>A library of human gut bacterial isolates paired with longitudinal multiomics data enables mechanistic microbiome research.</title>
        <authorList>
            <person name="Poyet M."/>
            <person name="Groussin M."/>
            <person name="Gibbons S.M."/>
            <person name="Avila-Pacheco J."/>
            <person name="Jiang X."/>
            <person name="Kearney S.M."/>
            <person name="Perrotta A.R."/>
            <person name="Berdy B."/>
            <person name="Zhao S."/>
            <person name="Lieberman T.D."/>
            <person name="Swanson P.K."/>
            <person name="Smith M."/>
            <person name="Roesemann S."/>
            <person name="Alexander J.E."/>
            <person name="Rich S.A."/>
            <person name="Livny J."/>
            <person name="Vlamakis H."/>
            <person name="Clish C."/>
            <person name="Bullock K."/>
            <person name="Deik A."/>
            <person name="Scott J."/>
            <person name="Pierce K.A."/>
            <person name="Xavier R.J."/>
            <person name="Alm E.J."/>
        </authorList>
    </citation>
    <scope>NUCLEOTIDE SEQUENCE [LARGE SCALE GENOMIC DNA]</scope>
    <source>
        <strain evidence="5 7">BIOML-A4</strain>
        <strain evidence="6 8">BIOML-A5</strain>
    </source>
</reference>
<dbReference type="GO" id="GO:0016887">
    <property type="term" value="F:ATP hydrolysis activity"/>
    <property type="evidence" value="ECO:0007669"/>
    <property type="project" value="InterPro"/>
</dbReference>
<dbReference type="InterPro" id="IPR003439">
    <property type="entry name" value="ABC_transporter-like_ATP-bd"/>
</dbReference>
<dbReference type="AlphaFoldDB" id="A0A6N7SA11"/>
<keyword evidence="3 5" id="KW-0067">ATP-binding</keyword>
<dbReference type="InterPro" id="IPR051782">
    <property type="entry name" value="ABC_Transporter_VariousFunc"/>
</dbReference>
<dbReference type="CDD" id="cd03230">
    <property type="entry name" value="ABC_DR_subfamily_A"/>
    <property type="match status" value="1"/>
</dbReference>
<dbReference type="GeneID" id="42455508"/>
<evidence type="ECO:0000256" key="3">
    <source>
        <dbReference type="ARBA" id="ARBA00022840"/>
    </source>
</evidence>